<keyword evidence="5" id="KW-0472">Membrane</keyword>
<evidence type="ECO:0000259" key="8">
    <source>
        <dbReference type="Pfam" id="PF05504"/>
    </source>
</evidence>
<dbReference type="EMBL" id="AVPG01000026">
    <property type="protein sequence ID" value="KGX85129.1"/>
    <property type="molecule type" value="Genomic_DNA"/>
</dbReference>
<dbReference type="InterPro" id="IPR038501">
    <property type="entry name" value="Spore_GerAC_C_sf"/>
</dbReference>
<keyword evidence="3" id="KW-0309">Germination</keyword>
<evidence type="ECO:0000256" key="7">
    <source>
        <dbReference type="ARBA" id="ARBA00023288"/>
    </source>
</evidence>
<dbReference type="RefSeq" id="WP_036835750.1">
    <property type="nucleotide sequence ID" value="NZ_AVPG01000026.1"/>
</dbReference>
<feature type="domain" description="Spore germination GerAC-like C-terminal" evidence="8">
    <location>
        <begin position="223"/>
        <end position="401"/>
    </location>
</feature>
<dbReference type="PANTHER" id="PTHR35789:SF1">
    <property type="entry name" value="SPORE GERMINATION PROTEIN B3"/>
    <property type="match status" value="1"/>
</dbReference>
<dbReference type="AlphaFoldDB" id="A0A0A5FZA6"/>
<evidence type="ECO:0000256" key="1">
    <source>
        <dbReference type="ARBA" id="ARBA00004635"/>
    </source>
</evidence>
<protein>
    <recommendedName>
        <fullName evidence="12">Spore germination protein KC</fullName>
    </recommendedName>
</protein>
<dbReference type="PANTHER" id="PTHR35789">
    <property type="entry name" value="SPORE GERMINATION PROTEIN B3"/>
    <property type="match status" value="1"/>
</dbReference>
<dbReference type="eggNOG" id="ENOG502Z9N7">
    <property type="taxonomic scope" value="Bacteria"/>
</dbReference>
<comment type="subcellular location">
    <subcellularLocation>
        <location evidence="1">Membrane</location>
        <topology evidence="1">Lipid-anchor</topology>
    </subcellularLocation>
</comment>
<dbReference type="Proteomes" id="UP000030401">
    <property type="component" value="Unassembled WGS sequence"/>
</dbReference>
<keyword evidence="6" id="KW-0564">Palmitate</keyword>
<accession>A0A0A5FZA6</accession>
<sequence>MKRCILLFHLLLSIALLTGCWSSRELNELGIASAVGIDKVDDGYQVTVQLINPSEVASQSRTTQLAVFTYSATGKTIFEALRRMTTEAPRKLYLSHIRMIIFGQEIAAEGIHRSLDFFIRDHELRTDFFMVVAEGSKAYELLNIVTPVEYIGANKMFSSLETASQSWAPTKAVSIDEFVTEMESDGSNPVLSGIEIKGDKEQGDNLENVEQIDPKAKIELKNLVVFKGDKMKGKLSETESKGYNYIKDNVSNTIATQVCSTEGGSIKEFVREKESDAEQFISEEITSSKTKVKGSVVGNKPKINISVETKANIGDVECTIDLSKIETLKQVEDLLAADIKDAMEQSIQRAKELESDIFGFGEAIYRSNPKQWEKWKKNWDEEYFQDLAISIDVKVNIHRTGTITKPLKGGE</sequence>
<comment type="similarity">
    <text evidence="2">Belongs to the GerABKC lipoprotein family.</text>
</comment>
<dbReference type="Gene3D" id="6.20.190.10">
    <property type="entry name" value="Nutrient germinant receptor protein C, domain 1"/>
    <property type="match status" value="1"/>
</dbReference>
<dbReference type="OrthoDB" id="9816067at2"/>
<gene>
    <name evidence="10" type="ORF">N784_10100</name>
</gene>
<name>A0A0A5FZA6_9BACI</name>
<reference evidence="10 11" key="1">
    <citation type="submission" date="2013-08" db="EMBL/GenBank/DDBJ databases">
        <authorList>
            <person name="Huang J."/>
            <person name="Wang G."/>
        </authorList>
    </citation>
    <scope>NUCLEOTIDE SEQUENCE [LARGE SCALE GENOMIC DNA]</scope>
    <source>
        <strain evidence="10 11">JSM 072002</strain>
    </source>
</reference>
<evidence type="ECO:0000313" key="11">
    <source>
        <dbReference type="Proteomes" id="UP000030401"/>
    </source>
</evidence>
<keyword evidence="7" id="KW-0449">Lipoprotein</keyword>
<evidence type="ECO:0000259" key="9">
    <source>
        <dbReference type="Pfam" id="PF25198"/>
    </source>
</evidence>
<dbReference type="InterPro" id="IPR046953">
    <property type="entry name" value="Spore_GerAC-like_C"/>
</dbReference>
<evidence type="ECO:0000256" key="6">
    <source>
        <dbReference type="ARBA" id="ARBA00023139"/>
    </source>
</evidence>
<dbReference type="GO" id="GO:0016020">
    <property type="term" value="C:membrane"/>
    <property type="evidence" value="ECO:0007669"/>
    <property type="project" value="UniProtKB-SubCell"/>
</dbReference>
<dbReference type="NCBIfam" id="TIGR02887">
    <property type="entry name" value="spore_ger_x_C"/>
    <property type="match status" value="1"/>
</dbReference>
<proteinExistence type="inferred from homology"/>
<keyword evidence="11" id="KW-1185">Reference proteome</keyword>
<evidence type="ECO:0000256" key="2">
    <source>
        <dbReference type="ARBA" id="ARBA00007886"/>
    </source>
</evidence>
<evidence type="ECO:0008006" key="12">
    <source>
        <dbReference type="Google" id="ProtNLM"/>
    </source>
</evidence>
<evidence type="ECO:0000256" key="4">
    <source>
        <dbReference type="ARBA" id="ARBA00022729"/>
    </source>
</evidence>
<keyword evidence="4" id="KW-0732">Signal</keyword>
<dbReference type="PROSITE" id="PS51257">
    <property type="entry name" value="PROKAR_LIPOPROTEIN"/>
    <property type="match status" value="1"/>
</dbReference>
<comment type="caution">
    <text evidence="10">The sequence shown here is derived from an EMBL/GenBank/DDBJ whole genome shotgun (WGS) entry which is preliminary data.</text>
</comment>
<evidence type="ECO:0000256" key="3">
    <source>
        <dbReference type="ARBA" id="ARBA00022544"/>
    </source>
</evidence>
<dbReference type="InterPro" id="IPR008844">
    <property type="entry name" value="Spore_GerAC-like"/>
</dbReference>
<dbReference type="STRING" id="1385512.N784_10100"/>
<dbReference type="InterPro" id="IPR057336">
    <property type="entry name" value="GerAC_N"/>
</dbReference>
<dbReference type="Pfam" id="PF25198">
    <property type="entry name" value="Spore_GerAC_N"/>
    <property type="match status" value="1"/>
</dbReference>
<evidence type="ECO:0000313" key="10">
    <source>
        <dbReference type="EMBL" id="KGX85129.1"/>
    </source>
</evidence>
<dbReference type="Gene3D" id="3.30.300.210">
    <property type="entry name" value="Nutrient germinant receptor protein C, domain 3"/>
    <property type="match status" value="1"/>
</dbReference>
<dbReference type="Pfam" id="PF05504">
    <property type="entry name" value="Spore_GerAC"/>
    <property type="match status" value="1"/>
</dbReference>
<feature type="domain" description="Spore germination protein N-terminal" evidence="9">
    <location>
        <begin position="23"/>
        <end position="195"/>
    </location>
</feature>
<evidence type="ECO:0000256" key="5">
    <source>
        <dbReference type="ARBA" id="ARBA00023136"/>
    </source>
</evidence>
<dbReference type="GO" id="GO:0009847">
    <property type="term" value="P:spore germination"/>
    <property type="evidence" value="ECO:0007669"/>
    <property type="project" value="InterPro"/>
</dbReference>
<organism evidence="10 11">
    <name type="scientific">Pontibacillus litoralis JSM 072002</name>
    <dbReference type="NCBI Taxonomy" id="1385512"/>
    <lineage>
        <taxon>Bacteria</taxon>
        <taxon>Bacillati</taxon>
        <taxon>Bacillota</taxon>
        <taxon>Bacilli</taxon>
        <taxon>Bacillales</taxon>
        <taxon>Bacillaceae</taxon>
        <taxon>Pontibacillus</taxon>
    </lineage>
</organism>